<dbReference type="EMBL" id="CAJVQC010009484">
    <property type="protein sequence ID" value="CAG8605123.1"/>
    <property type="molecule type" value="Genomic_DNA"/>
</dbReference>
<name>A0ACA9MS16_9GLOM</name>
<feature type="non-terminal residue" evidence="1">
    <location>
        <position position="1"/>
    </location>
</feature>
<organism evidence="1 2">
    <name type="scientific">Racocetra persica</name>
    <dbReference type="NCBI Taxonomy" id="160502"/>
    <lineage>
        <taxon>Eukaryota</taxon>
        <taxon>Fungi</taxon>
        <taxon>Fungi incertae sedis</taxon>
        <taxon>Mucoromycota</taxon>
        <taxon>Glomeromycotina</taxon>
        <taxon>Glomeromycetes</taxon>
        <taxon>Diversisporales</taxon>
        <taxon>Gigasporaceae</taxon>
        <taxon>Racocetra</taxon>
    </lineage>
</organism>
<dbReference type="Proteomes" id="UP000789920">
    <property type="component" value="Unassembled WGS sequence"/>
</dbReference>
<gene>
    <name evidence="1" type="ORF">RPERSI_LOCUS6072</name>
</gene>
<proteinExistence type="predicted"/>
<protein>
    <submittedName>
        <fullName evidence="1">19069_t:CDS:1</fullName>
    </submittedName>
</protein>
<evidence type="ECO:0000313" key="2">
    <source>
        <dbReference type="Proteomes" id="UP000789920"/>
    </source>
</evidence>
<accession>A0ACA9MS16</accession>
<sequence length="201" mass="23792">ETVNIPLDYLLQLQFLAIKSYEKEYNDLLEIVAANKGITNNKVSKKVGEMWHNEPLEVKIKFHLFADATKLEHMQKYPEYKYQPHHPHEKRRRRSTNSSKNGISNQDQVKAEMNEVESCFKILNNNLNLSNEFLVNFQETILPFEYKNLLWYSTHPNLSGNLNNINHESNNYYPFCISPITFSQSYHDSFYPYPFPIYTSM</sequence>
<reference evidence="1" key="1">
    <citation type="submission" date="2021-06" db="EMBL/GenBank/DDBJ databases">
        <authorList>
            <person name="Kallberg Y."/>
            <person name="Tangrot J."/>
            <person name="Rosling A."/>
        </authorList>
    </citation>
    <scope>NUCLEOTIDE SEQUENCE</scope>
    <source>
        <strain evidence="1">MA461A</strain>
    </source>
</reference>
<keyword evidence="2" id="KW-1185">Reference proteome</keyword>
<evidence type="ECO:0000313" key="1">
    <source>
        <dbReference type="EMBL" id="CAG8605123.1"/>
    </source>
</evidence>
<comment type="caution">
    <text evidence="1">The sequence shown here is derived from an EMBL/GenBank/DDBJ whole genome shotgun (WGS) entry which is preliminary data.</text>
</comment>